<evidence type="ECO:0000256" key="1">
    <source>
        <dbReference type="SAM" id="MobiDB-lite"/>
    </source>
</evidence>
<dbReference type="PANTHER" id="PTHR35788:SF1">
    <property type="entry name" value="EXPORTED PROTEIN"/>
    <property type="match status" value="1"/>
</dbReference>
<reference evidence="3" key="2">
    <citation type="journal article" date="2021" name="Microbiome">
        <title>Successional dynamics and alternative stable states in a saline activated sludge microbial community over 9 years.</title>
        <authorList>
            <person name="Wang Y."/>
            <person name="Ye J."/>
            <person name="Ju F."/>
            <person name="Liu L."/>
            <person name="Boyd J.A."/>
            <person name="Deng Y."/>
            <person name="Parks D.H."/>
            <person name="Jiang X."/>
            <person name="Yin X."/>
            <person name="Woodcroft B.J."/>
            <person name="Tyson G.W."/>
            <person name="Hugenholtz P."/>
            <person name="Polz M.F."/>
            <person name="Zhang T."/>
        </authorList>
    </citation>
    <scope>NUCLEOTIDE SEQUENCE</scope>
    <source>
        <strain evidence="3">HKST-UBA80</strain>
    </source>
</reference>
<evidence type="ECO:0000313" key="3">
    <source>
        <dbReference type="EMBL" id="MCA9302194.1"/>
    </source>
</evidence>
<sequence>MFSRLRLGLVAFYLLCALLAFFAAYHVFFGRKIIPGVYVGVVDVGGLTYGDAEKKLADTISSLPSELSFVFEDNVYTTSLSDLDITYNPSQSVQRALQVGRTGNLYIDTKDKIAGLIGKKLTVPASLTHDEKALNNFFAVIVGTLDVQAKDARFSLDEEGRLSLVESSAGFKVDHQNLYDQSLWSLNNFDFTQKILLVEKVYPKVNTVALKLFEPKIKALLKNEITLVPQAVPASNNSEGETQEKIKVTKDDEKDPESKNGNSKLGSESVSNFPNFEPIILSDLEKLSLVEVSKVDDSYSLVINKPQFEAYTSAIAQEVNTLPRGKITAISNDIVTEFEFVEPGYELEKKSFERNLKDALLWETPVDDIGLEEKKPTSVVLTFNKIEGAADPSKYGIYKLIGEGTSKYTGSAPSRIHNLLLAAKRTDGVLVPPGEIYSFNTSVGKISSSTGYATAYVISNGRTVLGDGGGVCQTSTTLFRAALNSGLPIVTRHPHAYRVGYYEIESPVGVDASIYQPSLDFEFKNDTPNFILIEAVPNEVEYSLTFKLYGTPDGRKVEISEPVVSNQSPPPPALYQDDPTLPKGVVKQVDFAAWGATASFNRIVYKDDKKIIEDTFVTRYQPWRAVYLVGTK</sequence>
<feature type="domain" description="YoaR-like putative peptidoglycan binding" evidence="2">
    <location>
        <begin position="76"/>
        <end position="177"/>
    </location>
</feature>
<evidence type="ECO:0000313" key="4">
    <source>
        <dbReference type="Proteomes" id="UP000714817"/>
    </source>
</evidence>
<dbReference type="EMBL" id="JAGQNY010000008">
    <property type="protein sequence ID" value="MCA9302194.1"/>
    <property type="molecule type" value="Genomic_DNA"/>
</dbReference>
<feature type="region of interest" description="Disordered" evidence="1">
    <location>
        <begin position="234"/>
        <end position="269"/>
    </location>
</feature>
<dbReference type="PANTHER" id="PTHR35788">
    <property type="entry name" value="EXPORTED PROTEIN-RELATED"/>
    <property type="match status" value="1"/>
</dbReference>
<dbReference type="Proteomes" id="UP000714817">
    <property type="component" value="Unassembled WGS sequence"/>
</dbReference>
<dbReference type="Pfam" id="PF04294">
    <property type="entry name" value="VanW"/>
    <property type="match status" value="1"/>
</dbReference>
<gene>
    <name evidence="3" type="ORF">KDA10_02430</name>
</gene>
<dbReference type="InterPro" id="IPR022029">
    <property type="entry name" value="YoaR-like_PG-bd"/>
</dbReference>
<proteinExistence type="predicted"/>
<dbReference type="InterPro" id="IPR052913">
    <property type="entry name" value="Glycopeptide_resist_protein"/>
</dbReference>
<dbReference type="AlphaFoldDB" id="A0A955IW74"/>
<protein>
    <submittedName>
        <fullName evidence="3">VanW family protein</fullName>
    </submittedName>
</protein>
<reference evidence="3" key="1">
    <citation type="submission" date="2020-04" db="EMBL/GenBank/DDBJ databases">
        <authorList>
            <person name="Zhang T."/>
        </authorList>
    </citation>
    <scope>NUCLEOTIDE SEQUENCE</scope>
    <source>
        <strain evidence="3">HKST-UBA80</strain>
    </source>
</reference>
<evidence type="ECO:0000259" key="2">
    <source>
        <dbReference type="Pfam" id="PF12229"/>
    </source>
</evidence>
<organism evidence="3 4">
    <name type="scientific">candidate division WWE3 bacterium</name>
    <dbReference type="NCBI Taxonomy" id="2053526"/>
    <lineage>
        <taxon>Bacteria</taxon>
        <taxon>Katanobacteria</taxon>
    </lineage>
</organism>
<accession>A0A955IW74</accession>
<feature type="compositionally biased region" description="Basic and acidic residues" evidence="1">
    <location>
        <begin position="242"/>
        <end position="258"/>
    </location>
</feature>
<dbReference type="Pfam" id="PF12229">
    <property type="entry name" value="PG_binding_4"/>
    <property type="match status" value="1"/>
</dbReference>
<feature type="compositionally biased region" description="Polar residues" evidence="1">
    <location>
        <begin position="259"/>
        <end position="269"/>
    </location>
</feature>
<dbReference type="InterPro" id="IPR007391">
    <property type="entry name" value="Vancomycin_resist_VanW"/>
</dbReference>
<name>A0A955IW74_UNCKA</name>
<comment type="caution">
    <text evidence="3">The sequence shown here is derived from an EMBL/GenBank/DDBJ whole genome shotgun (WGS) entry which is preliminary data.</text>
</comment>